<dbReference type="Proteomes" id="UP001549122">
    <property type="component" value="Unassembled WGS sequence"/>
</dbReference>
<evidence type="ECO:0000313" key="2">
    <source>
        <dbReference type="EMBL" id="MET3557293.1"/>
    </source>
</evidence>
<protein>
    <recommendedName>
        <fullName evidence="1">UPF0246 protein ABID29_000402</fullName>
    </recommendedName>
</protein>
<dbReference type="RefSeq" id="WP_354364037.1">
    <property type="nucleotide sequence ID" value="NZ_JBEPLO010000003.1"/>
</dbReference>
<keyword evidence="3" id="KW-1185">Reference proteome</keyword>
<organism evidence="2 3">
    <name type="scientific">Streptococcus rupicaprae</name>
    <dbReference type="NCBI Taxonomy" id="759619"/>
    <lineage>
        <taxon>Bacteria</taxon>
        <taxon>Bacillati</taxon>
        <taxon>Bacillota</taxon>
        <taxon>Bacilli</taxon>
        <taxon>Lactobacillales</taxon>
        <taxon>Streptococcaceae</taxon>
        <taxon>Streptococcus</taxon>
    </lineage>
</organism>
<comment type="similarity">
    <text evidence="1">Belongs to the UPF0246 family.</text>
</comment>
<dbReference type="EMBL" id="JBEPLO010000003">
    <property type="protein sequence ID" value="MET3557293.1"/>
    <property type="molecule type" value="Genomic_DNA"/>
</dbReference>
<sequence>MKILLPTAKEMNLKTADYKSDGLSQETQEIVQELAQLSLGELAEHYKLKPEAAQKEAERWQALLSGNGTTYPAWHLFDGLMYRRMKRHQLTENQEAYLREHVFITSALYGLINVFEAIAPHRLDFLMGFKVKGASLKAHWRKSFDQAVQGDDLIISLLSSEFETVFSKAIQDRMVRLKFVEEKEGQLKTHSTISKKGRGQCLNALVEGSIQDIEGLKALRFDGFEYREVLSTDQELTFVRSV</sequence>
<dbReference type="PANTHER" id="PTHR30283">
    <property type="entry name" value="PEROXIDE STRESS RESPONSE PROTEIN YAAA"/>
    <property type="match status" value="1"/>
</dbReference>
<comment type="caution">
    <text evidence="2">The sequence shown here is derived from an EMBL/GenBank/DDBJ whole genome shotgun (WGS) entry which is preliminary data.</text>
</comment>
<dbReference type="InterPro" id="IPR005583">
    <property type="entry name" value="YaaA"/>
</dbReference>
<gene>
    <name evidence="2" type="ORF">ABID29_000402</name>
</gene>
<proteinExistence type="inferred from homology"/>
<dbReference type="HAMAP" id="MF_00652">
    <property type="entry name" value="UPF0246"/>
    <property type="match status" value="1"/>
</dbReference>
<evidence type="ECO:0000313" key="3">
    <source>
        <dbReference type="Proteomes" id="UP001549122"/>
    </source>
</evidence>
<name>A0ABV2FFP2_9STRE</name>
<dbReference type="Pfam" id="PF03883">
    <property type="entry name" value="H2O2_YaaD"/>
    <property type="match status" value="1"/>
</dbReference>
<reference evidence="2 3" key="1">
    <citation type="submission" date="2024-06" db="EMBL/GenBank/DDBJ databases">
        <title>Genomic Encyclopedia of Type Strains, Phase IV (KMG-IV): sequencing the most valuable type-strain genomes for metagenomic binning, comparative biology and taxonomic classification.</title>
        <authorList>
            <person name="Goeker M."/>
        </authorList>
    </citation>
    <scope>NUCLEOTIDE SEQUENCE [LARGE SCALE GENOMIC DNA]</scope>
    <source>
        <strain evidence="2 3">DSM 28303</strain>
    </source>
</reference>
<dbReference type="PANTHER" id="PTHR30283:SF4">
    <property type="entry name" value="PEROXIDE STRESS RESISTANCE PROTEIN YAAA"/>
    <property type="match status" value="1"/>
</dbReference>
<accession>A0ABV2FFP2</accession>
<evidence type="ECO:0000256" key="1">
    <source>
        <dbReference type="HAMAP-Rule" id="MF_00652"/>
    </source>
</evidence>
<dbReference type="NCBIfam" id="NF002543">
    <property type="entry name" value="PRK02101.1-4"/>
    <property type="match status" value="1"/>
</dbReference>